<dbReference type="InterPro" id="IPR002347">
    <property type="entry name" value="SDR_fam"/>
</dbReference>
<dbReference type="PRINTS" id="PR00081">
    <property type="entry name" value="GDHRDH"/>
</dbReference>
<keyword evidence="2 3" id="KW-0560">Oxidoreductase</keyword>
<dbReference type="Gene3D" id="3.40.50.720">
    <property type="entry name" value="NAD(P)-binding Rossmann-like Domain"/>
    <property type="match status" value="1"/>
</dbReference>
<sequence>MLKQLDLTGKTALVTGATGQLGRVIARTLADCGANIALHYINNEAKAQELQREIESMGKQAIIVQGDITRPETAPRLQEQIQSSIGGVDIVVANAVIQYAWTTVLEQAPEDYLGQFESCVMQSVYLAKAFIPYMKEVKGGRFIGINTECAMQNFETQSAYTAGKRGMDGLYRVLAKEVGEYQITVNQVAPGWTISERDRSSEPGHDEGYTRTVPLKRRGEDQEIANAVAFLASDLSSFITGAYIPVNGGNVMPAI</sequence>
<dbReference type="GO" id="GO:0008206">
    <property type="term" value="P:bile acid metabolic process"/>
    <property type="evidence" value="ECO:0007669"/>
    <property type="project" value="UniProtKB-ARBA"/>
</dbReference>
<organism evidence="3 4">
    <name type="scientific">Paenibacillus amylolyticus</name>
    <dbReference type="NCBI Taxonomy" id="1451"/>
    <lineage>
        <taxon>Bacteria</taxon>
        <taxon>Bacillati</taxon>
        <taxon>Bacillota</taxon>
        <taxon>Bacilli</taxon>
        <taxon>Bacillales</taxon>
        <taxon>Paenibacillaceae</taxon>
        <taxon>Paenibacillus</taxon>
    </lineage>
</organism>
<name>A0AAP5H3J6_PAEAM</name>
<dbReference type="GO" id="GO:0004316">
    <property type="term" value="F:3-oxoacyl-[acyl-carrier-protein] reductase (NADPH) activity"/>
    <property type="evidence" value="ECO:0007669"/>
    <property type="project" value="UniProtKB-EC"/>
</dbReference>
<dbReference type="FunFam" id="3.40.50.720:FF:000084">
    <property type="entry name" value="Short-chain dehydrogenase reductase"/>
    <property type="match status" value="1"/>
</dbReference>
<evidence type="ECO:0000313" key="3">
    <source>
        <dbReference type="EMBL" id="MDR6724331.1"/>
    </source>
</evidence>
<gene>
    <name evidence="3" type="ORF">J2W91_002799</name>
</gene>
<protein>
    <submittedName>
        <fullName evidence="3">3-oxoacyl-[acyl-carrier protein] reductase</fullName>
        <ecNumber evidence="3">1.1.1.100</ecNumber>
    </submittedName>
</protein>
<dbReference type="EMBL" id="JAVDTR010000007">
    <property type="protein sequence ID" value="MDR6724331.1"/>
    <property type="molecule type" value="Genomic_DNA"/>
</dbReference>
<dbReference type="EC" id="1.1.1.100" evidence="3"/>
<accession>A0AAP5H3J6</accession>
<proteinExistence type="inferred from homology"/>
<dbReference type="PANTHER" id="PTHR43639">
    <property type="entry name" value="OXIDOREDUCTASE, SHORT-CHAIN DEHYDROGENASE/REDUCTASE FAMILY (AFU_ORTHOLOGUE AFUA_5G02870)"/>
    <property type="match status" value="1"/>
</dbReference>
<dbReference type="RefSeq" id="WP_056691350.1">
    <property type="nucleotide sequence ID" value="NZ_JAVDTR010000007.1"/>
</dbReference>
<reference evidence="3" key="1">
    <citation type="submission" date="2023-07" db="EMBL/GenBank/DDBJ databases">
        <title>Sorghum-associated microbial communities from plants grown in Nebraska, USA.</title>
        <authorList>
            <person name="Schachtman D."/>
        </authorList>
    </citation>
    <scope>NUCLEOTIDE SEQUENCE</scope>
    <source>
        <strain evidence="3">BE80</strain>
    </source>
</reference>
<comment type="caution">
    <text evidence="3">The sequence shown here is derived from an EMBL/GenBank/DDBJ whole genome shotgun (WGS) entry which is preliminary data.</text>
</comment>
<comment type="similarity">
    <text evidence="1">Belongs to the short-chain dehydrogenases/reductases (SDR) family.</text>
</comment>
<evidence type="ECO:0000313" key="4">
    <source>
        <dbReference type="Proteomes" id="UP001254832"/>
    </source>
</evidence>
<dbReference type="PANTHER" id="PTHR43639:SF1">
    <property type="entry name" value="SHORT-CHAIN DEHYDROGENASE_REDUCTASE FAMILY PROTEIN"/>
    <property type="match status" value="1"/>
</dbReference>
<evidence type="ECO:0000256" key="1">
    <source>
        <dbReference type="ARBA" id="ARBA00006484"/>
    </source>
</evidence>
<dbReference type="AlphaFoldDB" id="A0AAP5H3J6"/>
<dbReference type="CDD" id="cd05233">
    <property type="entry name" value="SDR_c"/>
    <property type="match status" value="1"/>
</dbReference>
<evidence type="ECO:0000256" key="2">
    <source>
        <dbReference type="ARBA" id="ARBA00023002"/>
    </source>
</evidence>
<dbReference type="InterPro" id="IPR036291">
    <property type="entry name" value="NAD(P)-bd_dom_sf"/>
</dbReference>
<dbReference type="Proteomes" id="UP001254832">
    <property type="component" value="Unassembled WGS sequence"/>
</dbReference>
<dbReference type="SUPFAM" id="SSF51735">
    <property type="entry name" value="NAD(P)-binding Rossmann-fold domains"/>
    <property type="match status" value="1"/>
</dbReference>
<dbReference type="Pfam" id="PF13561">
    <property type="entry name" value="adh_short_C2"/>
    <property type="match status" value="1"/>
</dbReference>